<evidence type="ECO:0000256" key="1">
    <source>
        <dbReference type="SAM" id="MobiDB-lite"/>
    </source>
</evidence>
<protein>
    <submittedName>
        <fullName evidence="4">HTH_48 domain-containing protein</fullName>
    </submittedName>
</protein>
<accession>A0A7E4VKG1</accession>
<dbReference type="InterPro" id="IPR041426">
    <property type="entry name" value="Mos1_HTH"/>
</dbReference>
<evidence type="ECO:0000313" key="3">
    <source>
        <dbReference type="Proteomes" id="UP000492821"/>
    </source>
</evidence>
<dbReference type="InterPro" id="IPR052709">
    <property type="entry name" value="Transposase-MT_Hybrid"/>
</dbReference>
<dbReference type="PANTHER" id="PTHR46060:SF1">
    <property type="entry name" value="MARINER MOS1 TRANSPOSASE-LIKE PROTEIN"/>
    <property type="match status" value="1"/>
</dbReference>
<dbReference type="WBParaSite" id="Pan_g21590.t1">
    <property type="protein sequence ID" value="Pan_g21590.t1"/>
    <property type="gene ID" value="Pan_g21590"/>
</dbReference>
<feature type="domain" description="Mos1 transposase HTH" evidence="2">
    <location>
        <begin position="10"/>
        <end position="55"/>
    </location>
</feature>
<organism evidence="3 4">
    <name type="scientific">Panagrellus redivivus</name>
    <name type="common">Microworm</name>
    <dbReference type="NCBI Taxonomy" id="6233"/>
    <lineage>
        <taxon>Eukaryota</taxon>
        <taxon>Metazoa</taxon>
        <taxon>Ecdysozoa</taxon>
        <taxon>Nematoda</taxon>
        <taxon>Chromadorea</taxon>
        <taxon>Rhabditida</taxon>
        <taxon>Tylenchina</taxon>
        <taxon>Panagrolaimomorpha</taxon>
        <taxon>Panagrolaimoidea</taxon>
        <taxon>Panagrolaimidae</taxon>
        <taxon>Panagrellus</taxon>
    </lineage>
</organism>
<reference evidence="4" key="2">
    <citation type="submission" date="2020-10" db="UniProtKB">
        <authorList>
            <consortium name="WormBaseParasite"/>
        </authorList>
    </citation>
    <scope>IDENTIFICATION</scope>
</reference>
<dbReference type="PANTHER" id="PTHR46060">
    <property type="entry name" value="MARINER MOS1 TRANSPOSASE-LIKE PROTEIN"/>
    <property type="match status" value="1"/>
</dbReference>
<name>A0A7E4VKG1_PANRE</name>
<dbReference type="Proteomes" id="UP000492821">
    <property type="component" value="Unassembled WGS sequence"/>
</dbReference>
<proteinExistence type="predicted"/>
<reference evidence="3" key="1">
    <citation type="journal article" date="2013" name="Genetics">
        <title>The draft genome and transcriptome of Panagrellus redivivus are shaped by the harsh demands of a free-living lifestyle.</title>
        <authorList>
            <person name="Srinivasan J."/>
            <person name="Dillman A.R."/>
            <person name="Macchietto M.G."/>
            <person name="Heikkinen L."/>
            <person name="Lakso M."/>
            <person name="Fracchia K.M."/>
            <person name="Antoshechkin I."/>
            <person name="Mortazavi A."/>
            <person name="Wong G."/>
            <person name="Sternberg P.W."/>
        </authorList>
    </citation>
    <scope>NUCLEOTIDE SEQUENCE [LARGE SCALE GENOMIC DNA]</scope>
    <source>
        <strain evidence="3">MT8872</strain>
    </source>
</reference>
<keyword evidence="3" id="KW-1185">Reference proteome</keyword>
<dbReference type="AlphaFoldDB" id="A0A7E4VKG1"/>
<dbReference type="Gene3D" id="1.10.10.1450">
    <property type="match status" value="1"/>
</dbReference>
<feature type="compositionally biased region" description="Basic and acidic residues" evidence="1">
    <location>
        <begin position="134"/>
        <end position="151"/>
    </location>
</feature>
<sequence>MTGGFNETILRPVVYYEYLKGSDPHDAVRNICSTFKSDLVQAASIQVWYKRFEQGLTTFAVQRKKQKTSYFDLDGMHRILKEKPNMSATQIAKKMGVSRRRVFNHLPKERKVKRVSKSRVIIYGKPKPAPVAVKKSDSKSEERETEVRNDSSESSSTA</sequence>
<evidence type="ECO:0000259" key="2">
    <source>
        <dbReference type="Pfam" id="PF17906"/>
    </source>
</evidence>
<evidence type="ECO:0000313" key="4">
    <source>
        <dbReference type="WBParaSite" id="Pan_g21590.t1"/>
    </source>
</evidence>
<feature type="region of interest" description="Disordered" evidence="1">
    <location>
        <begin position="126"/>
        <end position="158"/>
    </location>
</feature>
<dbReference type="Pfam" id="PF17906">
    <property type="entry name" value="HTH_48"/>
    <property type="match status" value="1"/>
</dbReference>